<feature type="transmembrane region" description="Helical" evidence="6">
    <location>
        <begin position="156"/>
        <end position="182"/>
    </location>
</feature>
<dbReference type="PANTHER" id="PTHR19444">
    <property type="entry name" value="UNC-93 RELATED"/>
    <property type="match status" value="1"/>
</dbReference>
<evidence type="ECO:0000256" key="4">
    <source>
        <dbReference type="ARBA" id="ARBA00022989"/>
    </source>
</evidence>
<dbReference type="EMBL" id="BGPR01000177">
    <property type="protein sequence ID" value="GBM02102.1"/>
    <property type="molecule type" value="Genomic_DNA"/>
</dbReference>
<keyword evidence="4 6" id="KW-1133">Transmembrane helix</keyword>
<comment type="caution">
    <text evidence="7">The sequence shown here is derived from an EMBL/GenBank/DDBJ whole genome shotgun (WGS) entry which is preliminary data.</text>
</comment>
<accession>A0A4Y2CCD8</accession>
<protein>
    <submittedName>
        <fullName evidence="7">Protein unc-93 A</fullName>
    </submittedName>
</protein>
<evidence type="ECO:0000256" key="3">
    <source>
        <dbReference type="ARBA" id="ARBA00022692"/>
    </source>
</evidence>
<name>A0A4Y2CCD8_ARAVE</name>
<dbReference type="SUPFAM" id="SSF103473">
    <property type="entry name" value="MFS general substrate transporter"/>
    <property type="match status" value="1"/>
</dbReference>
<comment type="similarity">
    <text evidence="2">Belongs to the unc-93 family.</text>
</comment>
<dbReference type="OrthoDB" id="78663at2759"/>
<dbReference type="GO" id="GO:0016020">
    <property type="term" value="C:membrane"/>
    <property type="evidence" value="ECO:0007669"/>
    <property type="project" value="UniProtKB-SubCell"/>
</dbReference>
<keyword evidence="8" id="KW-1185">Reference proteome</keyword>
<dbReference type="InterPro" id="IPR010291">
    <property type="entry name" value="Ion_channel_UNC-93"/>
</dbReference>
<reference evidence="7 8" key="1">
    <citation type="journal article" date="2019" name="Sci. Rep.">
        <title>Orb-weaving spider Araneus ventricosus genome elucidates the spidroin gene catalogue.</title>
        <authorList>
            <person name="Kono N."/>
            <person name="Nakamura H."/>
            <person name="Ohtoshi R."/>
            <person name="Moran D.A.P."/>
            <person name="Shinohara A."/>
            <person name="Yoshida Y."/>
            <person name="Fujiwara M."/>
            <person name="Mori M."/>
            <person name="Tomita M."/>
            <person name="Arakawa K."/>
        </authorList>
    </citation>
    <scope>NUCLEOTIDE SEQUENCE [LARGE SCALE GENOMIC DNA]</scope>
</reference>
<evidence type="ECO:0000256" key="2">
    <source>
        <dbReference type="ARBA" id="ARBA00009172"/>
    </source>
</evidence>
<proteinExistence type="inferred from homology"/>
<sequence>MDSGEVDATVIGGEESYKTTRRSAMRNLFILCLCYFLVGTGSWALSNIQSSMNTDATLRSCSQLATYASAMISALLLPKWSIQKIGCKTVLTISFLASFVQTLSNISVCPETTMLASLIFGLTRGPHAVAQSLYIKEMAVRFQEATCKNLDTTLGLFFGIFVLSVEISRVCGSLISCFVLKIKTDISEGHNISVNFTCGVEFLFEAPENERNINLIPSSTSERILLIAVLSAMSLFAVLLAQFLLEPIERQYEKKSDGCIVCDSLKNNLRRLKDVDQLLLIPFSVILGLLSSFFSYDVTEVSEPMLLLPTITVNVTILLRKPQTILNCGS</sequence>
<evidence type="ECO:0000256" key="6">
    <source>
        <dbReference type="SAM" id="Phobius"/>
    </source>
</evidence>
<gene>
    <name evidence="7" type="primary">unc93a_3</name>
    <name evidence="7" type="ORF">AVEN_190542_1</name>
</gene>
<evidence type="ECO:0000256" key="1">
    <source>
        <dbReference type="ARBA" id="ARBA00004141"/>
    </source>
</evidence>
<keyword evidence="3 6" id="KW-0812">Transmembrane</keyword>
<dbReference type="Proteomes" id="UP000499080">
    <property type="component" value="Unassembled WGS sequence"/>
</dbReference>
<dbReference type="InterPro" id="IPR051951">
    <property type="entry name" value="UNC-93_regulatory"/>
</dbReference>
<keyword evidence="5 6" id="KW-0472">Membrane</keyword>
<evidence type="ECO:0000313" key="8">
    <source>
        <dbReference type="Proteomes" id="UP000499080"/>
    </source>
</evidence>
<evidence type="ECO:0000313" key="7">
    <source>
        <dbReference type="EMBL" id="GBM02102.1"/>
    </source>
</evidence>
<feature type="transmembrane region" description="Helical" evidence="6">
    <location>
        <begin position="57"/>
        <end position="77"/>
    </location>
</feature>
<comment type="subcellular location">
    <subcellularLocation>
        <location evidence="1">Membrane</location>
        <topology evidence="1">Multi-pass membrane protein</topology>
    </subcellularLocation>
</comment>
<dbReference type="PANTHER" id="PTHR19444:SF13">
    <property type="entry name" value="PROTEIN UNC-93 HOMOLOG A"/>
    <property type="match status" value="1"/>
</dbReference>
<dbReference type="Pfam" id="PF05978">
    <property type="entry name" value="UNC-93"/>
    <property type="match status" value="1"/>
</dbReference>
<feature type="transmembrane region" description="Helical" evidence="6">
    <location>
        <begin position="224"/>
        <end position="245"/>
    </location>
</feature>
<organism evidence="7 8">
    <name type="scientific">Araneus ventricosus</name>
    <name type="common">Orbweaver spider</name>
    <name type="synonym">Epeira ventricosa</name>
    <dbReference type="NCBI Taxonomy" id="182803"/>
    <lineage>
        <taxon>Eukaryota</taxon>
        <taxon>Metazoa</taxon>
        <taxon>Ecdysozoa</taxon>
        <taxon>Arthropoda</taxon>
        <taxon>Chelicerata</taxon>
        <taxon>Arachnida</taxon>
        <taxon>Araneae</taxon>
        <taxon>Araneomorphae</taxon>
        <taxon>Entelegynae</taxon>
        <taxon>Araneoidea</taxon>
        <taxon>Araneidae</taxon>
        <taxon>Araneus</taxon>
    </lineage>
</organism>
<evidence type="ECO:0000256" key="5">
    <source>
        <dbReference type="ARBA" id="ARBA00023136"/>
    </source>
</evidence>
<feature type="transmembrane region" description="Helical" evidence="6">
    <location>
        <begin position="28"/>
        <end position="45"/>
    </location>
</feature>
<feature type="transmembrane region" description="Helical" evidence="6">
    <location>
        <begin position="278"/>
        <end position="296"/>
    </location>
</feature>
<dbReference type="InterPro" id="IPR036259">
    <property type="entry name" value="MFS_trans_sf"/>
</dbReference>
<dbReference type="AlphaFoldDB" id="A0A4Y2CCD8"/>